<evidence type="ECO:0000256" key="8">
    <source>
        <dbReference type="RuleBase" id="RU003346"/>
    </source>
</evidence>
<dbReference type="GO" id="GO:0005886">
    <property type="term" value="C:plasma membrane"/>
    <property type="evidence" value="ECO:0007669"/>
    <property type="project" value="UniProtKB-SubCell"/>
</dbReference>
<evidence type="ECO:0000259" key="11">
    <source>
        <dbReference type="PROSITE" id="PS50850"/>
    </source>
</evidence>
<comment type="caution">
    <text evidence="12">The sequence shown here is derived from an EMBL/GenBank/DDBJ whole genome shotgun (WGS) entry which is preliminary data.</text>
</comment>
<feature type="transmembrane region" description="Helical" evidence="10">
    <location>
        <begin position="351"/>
        <end position="373"/>
    </location>
</feature>
<evidence type="ECO:0000256" key="3">
    <source>
        <dbReference type="ARBA" id="ARBA00022692"/>
    </source>
</evidence>
<keyword evidence="13" id="KW-1185">Reference proteome</keyword>
<dbReference type="PANTHER" id="PTHR48021:SF1">
    <property type="entry name" value="GH07001P-RELATED"/>
    <property type="match status" value="1"/>
</dbReference>
<evidence type="ECO:0000256" key="1">
    <source>
        <dbReference type="ARBA" id="ARBA00004651"/>
    </source>
</evidence>
<dbReference type="InterPro" id="IPR036259">
    <property type="entry name" value="MFS_trans_sf"/>
</dbReference>
<reference evidence="12" key="2">
    <citation type="journal article" date="2023" name="BMC Genomics">
        <title>Pest status, molecular evolution, and epigenetic factors derived from the genome assembly of Frankliniella fusca, a thysanopteran phytovirus vector.</title>
        <authorList>
            <person name="Catto M.A."/>
            <person name="Labadie P.E."/>
            <person name="Jacobson A.L."/>
            <person name="Kennedy G.G."/>
            <person name="Srinivasan R."/>
            <person name="Hunt B.G."/>
        </authorList>
    </citation>
    <scope>NUCLEOTIDE SEQUENCE</scope>
    <source>
        <strain evidence="12">PL_HMW_Pooled</strain>
    </source>
</reference>
<evidence type="ECO:0000256" key="7">
    <source>
        <dbReference type="ARBA" id="ARBA00024348"/>
    </source>
</evidence>
<evidence type="ECO:0000256" key="5">
    <source>
        <dbReference type="ARBA" id="ARBA00023136"/>
    </source>
</evidence>
<feature type="transmembrane region" description="Helical" evidence="10">
    <location>
        <begin position="177"/>
        <end position="196"/>
    </location>
</feature>
<protein>
    <submittedName>
        <fullName evidence="12">Facilitated trehalose transporter Tret1</fullName>
    </submittedName>
</protein>
<dbReference type="AlphaFoldDB" id="A0AAE1I325"/>
<dbReference type="PRINTS" id="PR00171">
    <property type="entry name" value="SUGRTRNSPORT"/>
</dbReference>
<feature type="transmembrane region" description="Helical" evidence="10">
    <location>
        <begin position="423"/>
        <end position="443"/>
    </location>
</feature>
<feature type="transmembrane region" description="Helical" evidence="10">
    <location>
        <begin position="326"/>
        <end position="344"/>
    </location>
</feature>
<organism evidence="12 13">
    <name type="scientific">Frankliniella fusca</name>
    <dbReference type="NCBI Taxonomy" id="407009"/>
    <lineage>
        <taxon>Eukaryota</taxon>
        <taxon>Metazoa</taxon>
        <taxon>Ecdysozoa</taxon>
        <taxon>Arthropoda</taxon>
        <taxon>Hexapoda</taxon>
        <taxon>Insecta</taxon>
        <taxon>Pterygota</taxon>
        <taxon>Neoptera</taxon>
        <taxon>Paraneoptera</taxon>
        <taxon>Thysanoptera</taxon>
        <taxon>Terebrantia</taxon>
        <taxon>Thripoidea</taxon>
        <taxon>Thripidae</taxon>
        <taxon>Frankliniella</taxon>
    </lineage>
</organism>
<dbReference type="GO" id="GO:0051119">
    <property type="term" value="F:sugar transmembrane transporter activity"/>
    <property type="evidence" value="ECO:0007669"/>
    <property type="project" value="InterPro"/>
</dbReference>
<feature type="transmembrane region" description="Helical" evidence="10">
    <location>
        <begin position="202"/>
        <end position="224"/>
    </location>
</feature>
<evidence type="ECO:0000256" key="10">
    <source>
        <dbReference type="SAM" id="Phobius"/>
    </source>
</evidence>
<feature type="transmembrane region" description="Helical" evidence="10">
    <location>
        <begin position="385"/>
        <end position="411"/>
    </location>
</feature>
<gene>
    <name evidence="12" type="ORF">KUF71_011393</name>
</gene>
<feature type="region of interest" description="Disordered" evidence="9">
    <location>
        <begin position="1"/>
        <end position="38"/>
    </location>
</feature>
<dbReference type="Pfam" id="PF00083">
    <property type="entry name" value="Sugar_tr"/>
    <property type="match status" value="1"/>
</dbReference>
<evidence type="ECO:0000256" key="6">
    <source>
        <dbReference type="ARBA" id="ARBA00023180"/>
    </source>
</evidence>
<evidence type="ECO:0000256" key="9">
    <source>
        <dbReference type="SAM" id="MobiDB-lite"/>
    </source>
</evidence>
<dbReference type="InterPro" id="IPR044775">
    <property type="entry name" value="MFS_ERD6/Tret1-like"/>
</dbReference>
<evidence type="ECO:0000256" key="4">
    <source>
        <dbReference type="ARBA" id="ARBA00022989"/>
    </source>
</evidence>
<dbReference type="InterPro" id="IPR050549">
    <property type="entry name" value="MFS_Trehalose_Transporter"/>
</dbReference>
<dbReference type="PROSITE" id="PS50850">
    <property type="entry name" value="MFS"/>
    <property type="match status" value="1"/>
</dbReference>
<accession>A0AAE1I325</accession>
<dbReference type="PANTHER" id="PTHR48021">
    <property type="match status" value="1"/>
</dbReference>
<comment type="similarity">
    <text evidence="7">Belongs to the major facilitator superfamily. Sugar transporter (TC 2.A.1.1) family. Trehalose transporter subfamily.</text>
</comment>
<keyword evidence="8" id="KW-0813">Transport</keyword>
<feature type="transmembrane region" description="Helical" evidence="10">
    <location>
        <begin position="47"/>
        <end position="69"/>
    </location>
</feature>
<dbReference type="Gene3D" id="1.20.1250.20">
    <property type="entry name" value="MFS general substrate transporter like domains"/>
    <property type="match status" value="1"/>
</dbReference>
<feature type="transmembrane region" description="Helical" evidence="10">
    <location>
        <begin position="120"/>
        <end position="139"/>
    </location>
</feature>
<reference evidence="12" key="1">
    <citation type="submission" date="2021-07" db="EMBL/GenBank/DDBJ databases">
        <authorList>
            <person name="Catto M.A."/>
            <person name="Jacobson A."/>
            <person name="Kennedy G."/>
            <person name="Labadie P."/>
            <person name="Hunt B.G."/>
            <person name="Srinivasan R."/>
        </authorList>
    </citation>
    <scope>NUCLEOTIDE SEQUENCE</scope>
    <source>
        <strain evidence="12">PL_HMW_Pooled</strain>
        <tissue evidence="12">Head</tissue>
    </source>
</reference>
<dbReference type="FunFam" id="1.20.1250.20:FF:000055">
    <property type="entry name" value="Facilitated trehalose transporter Tret1-2 homolog"/>
    <property type="match status" value="1"/>
</dbReference>
<comment type="subcellular location">
    <subcellularLocation>
        <location evidence="1">Cell membrane</location>
        <topology evidence="1">Multi-pass membrane protein</topology>
    </subcellularLocation>
</comment>
<dbReference type="InterPro" id="IPR005828">
    <property type="entry name" value="MFS_sugar_transport-like"/>
</dbReference>
<feature type="transmembrane region" description="Helical" evidence="10">
    <location>
        <begin position="455"/>
        <end position="475"/>
    </location>
</feature>
<feature type="domain" description="Major facilitator superfamily (MFS) profile" evidence="11">
    <location>
        <begin position="45"/>
        <end position="478"/>
    </location>
</feature>
<feature type="transmembrane region" description="Helical" evidence="10">
    <location>
        <begin position="89"/>
        <end position="113"/>
    </location>
</feature>
<dbReference type="Proteomes" id="UP001219518">
    <property type="component" value="Unassembled WGS sequence"/>
</dbReference>
<dbReference type="EMBL" id="JAHWGI010001434">
    <property type="protein sequence ID" value="KAK3932065.1"/>
    <property type="molecule type" value="Genomic_DNA"/>
</dbReference>
<dbReference type="InterPro" id="IPR020846">
    <property type="entry name" value="MFS_dom"/>
</dbReference>
<sequence length="500" mass="54341">MSLHSAVGPRQDENSIIEDDSNMASSSERTPLLASPSNTMPSRSMQYLAALSACTAAMAVGTTMGWTSAAEKPLTNSAIPGDYKIDSNQFSWVSAMLSIGAIVGAVPLGYLANIIGRKKVIILLAPFMSIGYLLLAFSTGFWMLLLGRFILGGVTGAYCVVVPMYTGEIAEPAIRGVLGSFFQLLITAGILLAYALNALNVSLLWINIVFAILPAIMAIMVLYFPDSPRWSISKGHETDARNALKVFRGTSDVEDEIQLIKDDITREREAKLPFSQAVSTTAAKKALFLALTVMLFQQFSGINAVIFYASQIFADAKVPLEESQCTVIVGVCQIIATYVSTLIIDRAGRKPLLISSGAIMAISGALLGLYFYLTEQTHVTDGVDISWLPIVSMVVFIILFSLGYGPIPWLYMGEVFSDQIKETGMSIATVVNWISVFIVTKFYGDLKEGIGGYGAFWVFSAISVLGCFFTFFFVLETKGKTFDQIQMELAGEKPKNLNRI</sequence>
<feature type="transmembrane region" description="Helical" evidence="10">
    <location>
        <begin position="286"/>
        <end position="314"/>
    </location>
</feature>
<keyword evidence="6" id="KW-0325">Glycoprotein</keyword>
<feature type="transmembrane region" description="Helical" evidence="10">
    <location>
        <begin position="145"/>
        <end position="165"/>
    </location>
</feature>
<evidence type="ECO:0000256" key="2">
    <source>
        <dbReference type="ARBA" id="ARBA00022475"/>
    </source>
</evidence>
<proteinExistence type="inferred from homology"/>
<evidence type="ECO:0000313" key="12">
    <source>
        <dbReference type="EMBL" id="KAK3932065.1"/>
    </source>
</evidence>
<dbReference type="NCBIfam" id="TIGR00879">
    <property type="entry name" value="SP"/>
    <property type="match status" value="1"/>
</dbReference>
<evidence type="ECO:0000313" key="13">
    <source>
        <dbReference type="Proteomes" id="UP001219518"/>
    </source>
</evidence>
<dbReference type="InterPro" id="IPR003663">
    <property type="entry name" value="Sugar/inositol_transpt"/>
</dbReference>
<dbReference type="CDD" id="cd17358">
    <property type="entry name" value="MFS_GLUT6_8_Class3_like"/>
    <property type="match status" value="1"/>
</dbReference>
<keyword evidence="3 10" id="KW-0812">Transmembrane</keyword>
<keyword evidence="2" id="KW-1003">Cell membrane</keyword>
<keyword evidence="5 10" id="KW-0472">Membrane</keyword>
<dbReference type="SUPFAM" id="SSF103473">
    <property type="entry name" value="MFS general substrate transporter"/>
    <property type="match status" value="1"/>
</dbReference>
<feature type="compositionally biased region" description="Polar residues" evidence="9">
    <location>
        <begin position="22"/>
        <end position="38"/>
    </location>
</feature>
<name>A0AAE1I325_9NEOP</name>
<keyword evidence="4 10" id="KW-1133">Transmembrane helix</keyword>